<evidence type="ECO:0000259" key="4">
    <source>
        <dbReference type="PROSITE" id="PS50109"/>
    </source>
</evidence>
<dbReference type="CDD" id="cd00082">
    <property type="entry name" value="HisKA"/>
    <property type="match status" value="1"/>
</dbReference>
<keyword evidence="5" id="KW-0418">Kinase</keyword>
<dbReference type="PRINTS" id="PR00344">
    <property type="entry name" value="BCTRLSENSOR"/>
</dbReference>
<dbReference type="EMBL" id="SPUH01000001">
    <property type="protein sequence ID" value="TKS53995.1"/>
    <property type="molecule type" value="Genomic_DNA"/>
</dbReference>
<accession>A0A4Z1R634</accession>
<evidence type="ECO:0000313" key="6">
    <source>
        <dbReference type="Proteomes" id="UP000298681"/>
    </source>
</evidence>
<keyword evidence="5" id="KW-0808">Transferase</keyword>
<feature type="domain" description="Histidine kinase" evidence="4">
    <location>
        <begin position="149"/>
        <end position="393"/>
    </location>
</feature>
<evidence type="ECO:0000313" key="5">
    <source>
        <dbReference type="EMBL" id="TKS53995.1"/>
    </source>
</evidence>
<proteinExistence type="predicted"/>
<evidence type="ECO:0000256" key="2">
    <source>
        <dbReference type="ARBA" id="ARBA00012438"/>
    </source>
</evidence>
<gene>
    <name evidence="5" type="ORF">E4582_03885</name>
</gene>
<dbReference type="InterPro" id="IPR004358">
    <property type="entry name" value="Sig_transdc_His_kin-like_C"/>
</dbReference>
<evidence type="ECO:0000256" key="1">
    <source>
        <dbReference type="ARBA" id="ARBA00000085"/>
    </source>
</evidence>
<dbReference type="GO" id="GO:0000155">
    <property type="term" value="F:phosphorelay sensor kinase activity"/>
    <property type="evidence" value="ECO:0007669"/>
    <property type="project" value="InterPro"/>
</dbReference>
<evidence type="ECO:0000256" key="3">
    <source>
        <dbReference type="ARBA" id="ARBA00022553"/>
    </source>
</evidence>
<dbReference type="PANTHER" id="PTHR43065">
    <property type="entry name" value="SENSOR HISTIDINE KINASE"/>
    <property type="match status" value="1"/>
</dbReference>
<dbReference type="Proteomes" id="UP000298681">
    <property type="component" value="Unassembled WGS sequence"/>
</dbReference>
<dbReference type="SMART" id="SM00387">
    <property type="entry name" value="HATPase_c"/>
    <property type="match status" value="1"/>
</dbReference>
<dbReference type="Gene3D" id="3.30.565.10">
    <property type="entry name" value="Histidine kinase-like ATPase, C-terminal domain"/>
    <property type="match status" value="1"/>
</dbReference>
<dbReference type="PANTHER" id="PTHR43065:SF50">
    <property type="entry name" value="HISTIDINE KINASE"/>
    <property type="match status" value="1"/>
</dbReference>
<dbReference type="InterPro" id="IPR005467">
    <property type="entry name" value="His_kinase_dom"/>
</dbReference>
<dbReference type="RefSeq" id="WP_134673378.1">
    <property type="nucleotide sequence ID" value="NZ_SPUH01000001.1"/>
</dbReference>
<name>A0A4Z1R634_9GAMM</name>
<dbReference type="InterPro" id="IPR036097">
    <property type="entry name" value="HisK_dim/P_sf"/>
</dbReference>
<reference evidence="5 6" key="1">
    <citation type="submission" date="2019-01" db="EMBL/GenBank/DDBJ databases">
        <authorList>
            <person name="Zhang S."/>
        </authorList>
    </citation>
    <scope>NUCLEOTIDE SEQUENCE [LARGE SCALE GENOMIC DNA]</scope>
    <source>
        <strain evidence="5 6">1626</strain>
    </source>
</reference>
<comment type="catalytic activity">
    <reaction evidence="1">
        <text>ATP + protein L-histidine = ADP + protein N-phospho-L-histidine.</text>
        <dbReference type="EC" id="2.7.13.3"/>
    </reaction>
</comment>
<comment type="caution">
    <text evidence="5">The sequence shown here is derived from an EMBL/GenBank/DDBJ whole genome shotgun (WGS) entry which is preliminary data.</text>
</comment>
<dbReference type="SUPFAM" id="SSF55874">
    <property type="entry name" value="ATPase domain of HSP90 chaperone/DNA topoisomerase II/histidine kinase"/>
    <property type="match status" value="1"/>
</dbReference>
<dbReference type="InterPro" id="IPR003594">
    <property type="entry name" value="HATPase_dom"/>
</dbReference>
<organism evidence="5 6">
    <name type="scientific">Luteimonas yindakuii</name>
    <dbReference type="NCBI Taxonomy" id="2565782"/>
    <lineage>
        <taxon>Bacteria</taxon>
        <taxon>Pseudomonadati</taxon>
        <taxon>Pseudomonadota</taxon>
        <taxon>Gammaproteobacteria</taxon>
        <taxon>Lysobacterales</taxon>
        <taxon>Lysobacteraceae</taxon>
        <taxon>Luteimonas</taxon>
    </lineage>
</organism>
<dbReference type="EC" id="2.7.13.3" evidence="2"/>
<dbReference type="PROSITE" id="PS50109">
    <property type="entry name" value="HIS_KIN"/>
    <property type="match status" value="1"/>
</dbReference>
<sequence length="399" mass="43785">MTSDSAPPPSVLAAALSRVQEGVLLYRTDGALAYANAAAQALYRSHPLYSGAEPGLSDLLPAHALPQAREQGRWNDYLPFGEGRVLVAWLHALPDGEHILLLLQDPGLVRDSDQELLRRHAELNVRLTAAQEQLLQAEKMASIGQLAAGVAHEINNPIGYVHSNLGSLQEYLSNLFALVDAYDRALASPDPATQRQEIDATREQLDIDFISRDLPQLLTECRQGIERVTRIVKDLKDFSRSDRDHSWKLADLHAGLDSTLNIVWNELRYKATLDKQYGTLPMIECLQSELNQVFMNLLLNAGQAIEERGVITLRTGAADGSVWVEIGDDGAGIPAEVQQRIFDPFFTTKPVGKGTGLGLSISYGIVAKHHGRIEVDSTPGQGSRFRVVLPTRQPKLVTA</sequence>
<dbReference type="Gene3D" id="1.10.287.130">
    <property type="match status" value="1"/>
</dbReference>
<keyword evidence="3" id="KW-0597">Phosphoprotein</keyword>
<dbReference type="SUPFAM" id="SSF47384">
    <property type="entry name" value="Homodimeric domain of signal transducing histidine kinase"/>
    <property type="match status" value="1"/>
</dbReference>
<dbReference type="AlphaFoldDB" id="A0A4Z1R634"/>
<dbReference type="InterPro" id="IPR036890">
    <property type="entry name" value="HATPase_C_sf"/>
</dbReference>
<dbReference type="SMART" id="SM00388">
    <property type="entry name" value="HisKA"/>
    <property type="match status" value="1"/>
</dbReference>
<protein>
    <recommendedName>
        <fullName evidence="2">histidine kinase</fullName>
        <ecNumber evidence="2">2.7.13.3</ecNumber>
    </recommendedName>
</protein>
<dbReference type="Pfam" id="PF02518">
    <property type="entry name" value="HATPase_c"/>
    <property type="match status" value="1"/>
</dbReference>
<keyword evidence="6" id="KW-1185">Reference proteome</keyword>
<dbReference type="InterPro" id="IPR003661">
    <property type="entry name" value="HisK_dim/P_dom"/>
</dbReference>